<keyword evidence="2" id="KW-1185">Reference proteome</keyword>
<dbReference type="Proteomes" id="UP001162001">
    <property type="component" value="Segment"/>
</dbReference>
<gene>
    <name evidence="1" type="ORF">Fadolivirus_1_655</name>
</gene>
<dbReference type="SUPFAM" id="SSF47473">
    <property type="entry name" value="EF-hand"/>
    <property type="match status" value="1"/>
</dbReference>
<dbReference type="InterPro" id="IPR011992">
    <property type="entry name" value="EF-hand-dom_pair"/>
</dbReference>
<evidence type="ECO:0000313" key="2">
    <source>
        <dbReference type="Proteomes" id="UP001162001"/>
    </source>
</evidence>
<organism evidence="1 2">
    <name type="scientific">Fadolivirus FV1/VV64</name>
    <dbReference type="NCBI Taxonomy" id="3070911"/>
    <lineage>
        <taxon>Viruses</taxon>
        <taxon>Varidnaviria</taxon>
        <taxon>Bamfordvirae</taxon>
        <taxon>Nucleocytoviricota</taxon>
        <taxon>Megaviricetes</taxon>
        <taxon>Imitervirales</taxon>
        <taxon>Mimiviridae</taxon>
        <taxon>Klosneuvirinae</taxon>
        <taxon>Fadolivirus</taxon>
        <taxon>Fadolivirus algeromassiliense</taxon>
    </lineage>
</organism>
<evidence type="ECO:0000313" key="1">
    <source>
        <dbReference type="EMBL" id="QKF94113.1"/>
    </source>
</evidence>
<protein>
    <submittedName>
        <fullName evidence="1">EF-hand domain-containing protein</fullName>
    </submittedName>
</protein>
<proteinExistence type="predicted"/>
<dbReference type="EMBL" id="MT418680">
    <property type="protein sequence ID" value="QKF94113.1"/>
    <property type="molecule type" value="Genomic_DNA"/>
</dbReference>
<accession>A0A7D3UQV5</accession>
<sequence>MSELYKLFKTYDLHNTELIDCYSFQKIISILNLPVSNIDNKDYSFDDLKNYIKKYHTLTSIEYDELYKLLNNCLNQNDVNVIMNELTPSNNKTKHINMKNINDYLDTLSIQ</sequence>
<reference evidence="1 2" key="1">
    <citation type="submission" date="2020-04" db="EMBL/GenBank/DDBJ databases">
        <title>Advantages and limits of metagenomic assembly and binning of a giant virus.</title>
        <authorList>
            <person name="Schulz F."/>
            <person name="Andreani J."/>
            <person name="Francis R."/>
            <person name="Boudjemaa H."/>
            <person name="Bou Khalil J.Y."/>
            <person name="Lee J."/>
            <person name="La Scola B."/>
            <person name="Woyke T."/>
        </authorList>
    </citation>
    <scope>NUCLEOTIDE SEQUENCE [LARGE SCALE GENOMIC DNA]</scope>
    <source>
        <strain evidence="1 2">FV1/VV64</strain>
    </source>
</reference>
<name>A0A7D3UQV5_9VIRU</name>